<feature type="compositionally biased region" description="Basic and acidic residues" evidence="1">
    <location>
        <begin position="171"/>
        <end position="188"/>
    </location>
</feature>
<feature type="region of interest" description="Disordered" evidence="1">
    <location>
        <begin position="171"/>
        <end position="220"/>
    </location>
</feature>
<gene>
    <name evidence="2" type="ORF">ZIOFF_043622</name>
</gene>
<comment type="caution">
    <text evidence="2">The sequence shown here is derived from an EMBL/GenBank/DDBJ whole genome shotgun (WGS) entry which is preliminary data.</text>
</comment>
<evidence type="ECO:0008006" key="4">
    <source>
        <dbReference type="Google" id="ProtNLM"/>
    </source>
</evidence>
<reference evidence="2 3" key="1">
    <citation type="submission" date="2020-08" db="EMBL/GenBank/DDBJ databases">
        <title>Plant Genome Project.</title>
        <authorList>
            <person name="Zhang R.-G."/>
        </authorList>
    </citation>
    <scope>NUCLEOTIDE SEQUENCE [LARGE SCALE GENOMIC DNA]</scope>
    <source>
        <tissue evidence="2">Rhizome</tissue>
    </source>
</reference>
<sequence length="280" mass="30819">MDFEGRIWEIGVSRLAGGGKKDTDYARRGSVNNSKIEGVRSGDGGIGKTVVLSGMAEDELSPLLDGGQGVGTNIGASVEVPEREVPSERTEGGKSNHGNAKACDNLAFDRSFVVFSSSRGMLDSLQEKKKTMRGVAKSGASEELERRSQYLSSLIQRTRISEDGDQVKKEVVKAEVKPMRREQQRKQEGDEEEEKKKKKGVREVDQCDDNPSLEQQQQKTPIVKVRAADMPVALQKRAFRCAHEMLASMPKLESKRLAFALKKASTFPSKCVFVSCVCFS</sequence>
<evidence type="ECO:0000313" key="3">
    <source>
        <dbReference type="Proteomes" id="UP000734854"/>
    </source>
</evidence>
<dbReference type="AlphaFoldDB" id="A0A8J5G0Q3"/>
<evidence type="ECO:0000313" key="2">
    <source>
        <dbReference type="EMBL" id="KAG6495794.1"/>
    </source>
</evidence>
<keyword evidence="3" id="KW-1185">Reference proteome</keyword>
<dbReference type="EMBL" id="JACMSC010000012">
    <property type="protein sequence ID" value="KAG6495794.1"/>
    <property type="molecule type" value="Genomic_DNA"/>
</dbReference>
<dbReference type="Proteomes" id="UP000734854">
    <property type="component" value="Unassembled WGS sequence"/>
</dbReference>
<name>A0A8J5G0Q3_ZINOF</name>
<protein>
    <recommendedName>
        <fullName evidence="4">Dynein light chain</fullName>
    </recommendedName>
</protein>
<proteinExistence type="predicted"/>
<evidence type="ECO:0000256" key="1">
    <source>
        <dbReference type="SAM" id="MobiDB-lite"/>
    </source>
</evidence>
<organism evidence="2 3">
    <name type="scientific">Zingiber officinale</name>
    <name type="common">Ginger</name>
    <name type="synonym">Amomum zingiber</name>
    <dbReference type="NCBI Taxonomy" id="94328"/>
    <lineage>
        <taxon>Eukaryota</taxon>
        <taxon>Viridiplantae</taxon>
        <taxon>Streptophyta</taxon>
        <taxon>Embryophyta</taxon>
        <taxon>Tracheophyta</taxon>
        <taxon>Spermatophyta</taxon>
        <taxon>Magnoliopsida</taxon>
        <taxon>Liliopsida</taxon>
        <taxon>Zingiberales</taxon>
        <taxon>Zingiberaceae</taxon>
        <taxon>Zingiber</taxon>
    </lineage>
</organism>
<accession>A0A8J5G0Q3</accession>